<dbReference type="PANTHER" id="PTHR13696">
    <property type="entry name" value="P-LOOP CONTAINING NUCLEOSIDE TRIPHOSPHATE HYDROLASE"/>
    <property type="match status" value="1"/>
</dbReference>
<dbReference type="PANTHER" id="PTHR13696:SF99">
    <property type="entry name" value="COBYRINIC ACID AC-DIAMIDE SYNTHASE"/>
    <property type="match status" value="1"/>
</dbReference>
<dbReference type="RefSeq" id="WP_108622244.1">
    <property type="nucleotide sequence ID" value="NZ_CP028901.1"/>
</dbReference>
<dbReference type="Pfam" id="PF06564">
    <property type="entry name" value="CBP_BcsQ"/>
    <property type="match status" value="1"/>
</dbReference>
<dbReference type="InterPro" id="IPR027417">
    <property type="entry name" value="P-loop_NTPase"/>
</dbReference>
<dbReference type="EMBL" id="CP028901">
    <property type="protein sequence ID" value="AWB34834.1"/>
    <property type="molecule type" value="Genomic_DNA"/>
</dbReference>
<dbReference type="OrthoDB" id="5288747at2"/>
<dbReference type="InterPro" id="IPR050678">
    <property type="entry name" value="DNA_Partitioning_ATPase"/>
</dbReference>
<dbReference type="Gene3D" id="3.40.50.300">
    <property type="entry name" value="P-loop containing nucleotide triphosphate hydrolases"/>
    <property type="match status" value="1"/>
</dbReference>
<protein>
    <submittedName>
        <fullName evidence="1">Cellulose synthase operon protein YhjQ</fullName>
    </submittedName>
</protein>
<dbReference type="Proteomes" id="UP000244571">
    <property type="component" value="Chromosome"/>
</dbReference>
<dbReference type="SUPFAM" id="SSF52540">
    <property type="entry name" value="P-loop containing nucleoside triphosphate hydrolases"/>
    <property type="match status" value="1"/>
</dbReference>
<dbReference type="InterPro" id="IPR017746">
    <property type="entry name" value="Cellulose_synthase_operon_BcsQ"/>
</dbReference>
<dbReference type="KEGG" id="boz:DBV39_15100"/>
<reference evidence="1 2" key="1">
    <citation type="submission" date="2018-04" db="EMBL/GenBank/DDBJ databases">
        <title>Bordetella sp. HZ20 isolated from seawater.</title>
        <authorList>
            <person name="Sun C."/>
        </authorList>
    </citation>
    <scope>NUCLEOTIDE SEQUENCE [LARGE SCALE GENOMIC DNA]</scope>
    <source>
        <strain evidence="1 2">HZ20</strain>
    </source>
</reference>
<sequence length="256" mass="27444">MKNVLSIVSAKGGVGKSTVAANLAVALHELGHPALAIDLDPQNGLRFHFSFEAGSAPGLVSADASNFGELIEMTPSGVALLSYGECTETQRRDFEGRLIDNPRWLVERLNQLSMPDNAVVVLDTPPGPSVYMTQALTAATVALTVVLPDAGSYVTLPQMKSLFDTYCIGRSEFRDYGVVVNQSDQSRALSRDVLSMLRASFGERIVGRIHQDQSISEALAWGQSVLQYAPFSEGASDLRVCAKWVSARLSSPGAGR</sequence>
<proteinExistence type="predicted"/>
<name>A0A2R4XM46_9BURK</name>
<dbReference type="CDD" id="cd02042">
    <property type="entry name" value="ParAB_family"/>
    <property type="match status" value="1"/>
</dbReference>
<evidence type="ECO:0000313" key="1">
    <source>
        <dbReference type="EMBL" id="AWB34834.1"/>
    </source>
</evidence>
<keyword evidence="2" id="KW-1185">Reference proteome</keyword>
<dbReference type="NCBIfam" id="TIGR03371">
    <property type="entry name" value="cellulose_yhjQ"/>
    <property type="match status" value="1"/>
</dbReference>
<dbReference type="AlphaFoldDB" id="A0A2R4XM46"/>
<accession>A0A2R4XM46</accession>
<evidence type="ECO:0000313" key="2">
    <source>
        <dbReference type="Proteomes" id="UP000244571"/>
    </source>
</evidence>
<organism evidence="1 2">
    <name type="scientific">Orrella marina</name>
    <dbReference type="NCBI Taxonomy" id="2163011"/>
    <lineage>
        <taxon>Bacteria</taxon>
        <taxon>Pseudomonadati</taxon>
        <taxon>Pseudomonadota</taxon>
        <taxon>Betaproteobacteria</taxon>
        <taxon>Burkholderiales</taxon>
        <taxon>Alcaligenaceae</taxon>
        <taxon>Orrella</taxon>
    </lineage>
</organism>
<gene>
    <name evidence="1" type="primary">yhjQ</name>
    <name evidence="1" type="ORF">DBV39_15100</name>
</gene>